<comment type="subcellular location">
    <subcellularLocation>
        <location evidence="1">Cell membrane</location>
        <topology evidence="1">Multi-pass membrane protein</topology>
    </subcellularLocation>
</comment>
<evidence type="ECO:0000256" key="4">
    <source>
        <dbReference type="ARBA" id="ARBA00022989"/>
    </source>
</evidence>
<keyword evidence="7" id="KW-1015">Disulfide bond</keyword>
<dbReference type="GO" id="GO:0005886">
    <property type="term" value="C:plasma membrane"/>
    <property type="evidence" value="ECO:0007669"/>
    <property type="project" value="UniProtKB-SubCell"/>
</dbReference>
<sequence>MNSTLSAGGYWPACLAFIPLLTVFGNVLVIIVVVKNKSLHTVINYFIFGLAVADLILAVAVMPFAVYVEVNNGFWQLGTLLCDLYCAADVACSTTSIFLLTIISFDR</sequence>
<dbReference type="Proteomes" id="UP000887565">
    <property type="component" value="Unplaced"/>
</dbReference>
<dbReference type="GO" id="GO:0001591">
    <property type="term" value="F:dopamine neurotransmitter receptor activity, coupled via Gi/Go"/>
    <property type="evidence" value="ECO:0007669"/>
    <property type="project" value="TreeGrafter"/>
</dbReference>
<feature type="transmembrane region" description="Helical" evidence="10">
    <location>
        <begin position="46"/>
        <end position="68"/>
    </location>
</feature>
<dbReference type="WBParaSite" id="nRc.2.0.1.t01468-RA">
    <property type="protein sequence ID" value="nRc.2.0.1.t01468-RA"/>
    <property type="gene ID" value="nRc.2.0.1.g01468"/>
</dbReference>
<evidence type="ECO:0000256" key="1">
    <source>
        <dbReference type="ARBA" id="ARBA00004651"/>
    </source>
</evidence>
<dbReference type="GO" id="GO:0045202">
    <property type="term" value="C:synapse"/>
    <property type="evidence" value="ECO:0007669"/>
    <property type="project" value="GOC"/>
</dbReference>
<keyword evidence="3 10" id="KW-0812">Transmembrane</keyword>
<evidence type="ECO:0000256" key="3">
    <source>
        <dbReference type="ARBA" id="ARBA00022692"/>
    </source>
</evidence>
<evidence type="ECO:0000256" key="2">
    <source>
        <dbReference type="ARBA" id="ARBA00022475"/>
    </source>
</evidence>
<evidence type="ECO:0000256" key="10">
    <source>
        <dbReference type="SAM" id="Phobius"/>
    </source>
</evidence>
<evidence type="ECO:0000313" key="12">
    <source>
        <dbReference type="Proteomes" id="UP000887565"/>
    </source>
</evidence>
<dbReference type="PRINTS" id="PR00237">
    <property type="entry name" value="GPCRRHODOPSN"/>
</dbReference>
<keyword evidence="8" id="KW-0675">Receptor</keyword>
<evidence type="ECO:0000256" key="7">
    <source>
        <dbReference type="ARBA" id="ARBA00023157"/>
    </source>
</evidence>
<keyword evidence="12" id="KW-1185">Reference proteome</keyword>
<keyword evidence="4 10" id="KW-1133">Transmembrane helix</keyword>
<dbReference type="GO" id="GO:0004930">
    <property type="term" value="F:G protein-coupled receptor activity"/>
    <property type="evidence" value="ECO:0007669"/>
    <property type="project" value="UniProtKB-KW"/>
</dbReference>
<proteinExistence type="predicted"/>
<dbReference type="PROSITE" id="PS50262">
    <property type="entry name" value="G_PROTEIN_RECEP_F1_2"/>
    <property type="match status" value="1"/>
</dbReference>
<organism evidence="12 13">
    <name type="scientific">Romanomermis culicivorax</name>
    <name type="common">Nematode worm</name>
    <dbReference type="NCBI Taxonomy" id="13658"/>
    <lineage>
        <taxon>Eukaryota</taxon>
        <taxon>Metazoa</taxon>
        <taxon>Ecdysozoa</taxon>
        <taxon>Nematoda</taxon>
        <taxon>Enoplea</taxon>
        <taxon>Dorylaimia</taxon>
        <taxon>Mermithida</taxon>
        <taxon>Mermithoidea</taxon>
        <taxon>Mermithidae</taxon>
        <taxon>Romanomermis</taxon>
    </lineage>
</organism>
<dbReference type="SUPFAM" id="SSF81321">
    <property type="entry name" value="Family A G protein-coupled receptor-like"/>
    <property type="match status" value="1"/>
</dbReference>
<name>A0A915HIJ8_ROMCU</name>
<reference evidence="13" key="1">
    <citation type="submission" date="2022-11" db="UniProtKB">
        <authorList>
            <consortium name="WormBaseParasite"/>
        </authorList>
    </citation>
    <scope>IDENTIFICATION</scope>
</reference>
<dbReference type="OMA" id="WPACLAF"/>
<dbReference type="InterPro" id="IPR000276">
    <property type="entry name" value="GPCR_Rhodpsn"/>
</dbReference>
<keyword evidence="5" id="KW-0297">G-protein coupled receptor</keyword>
<dbReference type="Gene3D" id="1.20.1070.10">
    <property type="entry name" value="Rhodopsin 7-helix transmembrane proteins"/>
    <property type="match status" value="1"/>
</dbReference>
<dbReference type="Pfam" id="PF00001">
    <property type="entry name" value="7tm_1"/>
    <property type="match status" value="1"/>
</dbReference>
<protein>
    <submittedName>
        <fullName evidence="13">G-protein coupled receptors family 1 profile domain-containing protein</fullName>
    </submittedName>
</protein>
<dbReference type="InterPro" id="IPR017452">
    <property type="entry name" value="GPCR_Rhodpsn_7TM"/>
</dbReference>
<feature type="transmembrane region" description="Helical" evidence="10">
    <location>
        <begin position="74"/>
        <end position="103"/>
    </location>
</feature>
<evidence type="ECO:0000256" key="9">
    <source>
        <dbReference type="ARBA" id="ARBA00023224"/>
    </source>
</evidence>
<keyword evidence="2" id="KW-1003">Cell membrane</keyword>
<evidence type="ECO:0000259" key="11">
    <source>
        <dbReference type="PROSITE" id="PS50262"/>
    </source>
</evidence>
<accession>A0A915HIJ8</accession>
<feature type="domain" description="G-protein coupled receptors family 1 profile" evidence="11">
    <location>
        <begin position="25"/>
        <end position="107"/>
    </location>
</feature>
<dbReference type="AlphaFoldDB" id="A0A915HIJ8"/>
<evidence type="ECO:0000313" key="13">
    <source>
        <dbReference type="WBParaSite" id="nRc.2.0.1.t01468-RA"/>
    </source>
</evidence>
<evidence type="ECO:0000256" key="5">
    <source>
        <dbReference type="ARBA" id="ARBA00023040"/>
    </source>
</evidence>
<evidence type="ECO:0000256" key="8">
    <source>
        <dbReference type="ARBA" id="ARBA00023170"/>
    </source>
</evidence>
<keyword evidence="6 10" id="KW-0472">Membrane</keyword>
<dbReference type="PANTHER" id="PTHR24248">
    <property type="entry name" value="ADRENERGIC RECEPTOR-RELATED G-PROTEIN COUPLED RECEPTOR"/>
    <property type="match status" value="1"/>
</dbReference>
<keyword evidence="9" id="KW-0807">Transducer</keyword>
<feature type="transmembrane region" description="Helical" evidence="10">
    <location>
        <begin position="15"/>
        <end position="34"/>
    </location>
</feature>
<dbReference type="PANTHER" id="PTHR24248:SF125">
    <property type="entry name" value="DOPAMINE D2-LIKE RECEPTOR"/>
    <property type="match status" value="1"/>
</dbReference>
<evidence type="ECO:0000256" key="6">
    <source>
        <dbReference type="ARBA" id="ARBA00023136"/>
    </source>
</evidence>